<evidence type="ECO:0000313" key="2">
    <source>
        <dbReference type="Proteomes" id="UP000499080"/>
    </source>
</evidence>
<evidence type="ECO:0000313" key="1">
    <source>
        <dbReference type="EMBL" id="GBN10580.1"/>
    </source>
</evidence>
<comment type="caution">
    <text evidence="1">The sequence shown here is derived from an EMBL/GenBank/DDBJ whole genome shotgun (WGS) entry which is preliminary data.</text>
</comment>
<sequence length="97" mass="11106">MDPAFLSQWSDVTRIYTRAGTPPKLTRQNNNQKEDAIPTYDLMLTCPCYDRSLSGIGSTWKPSLRSHLTTQGHCSINRHEKQFFTMEKSCTSSLLYT</sequence>
<gene>
    <name evidence="1" type="ORF">AVEN_211946_1</name>
</gene>
<dbReference type="Proteomes" id="UP000499080">
    <property type="component" value="Unassembled WGS sequence"/>
</dbReference>
<keyword evidence="2" id="KW-1185">Reference proteome</keyword>
<accession>A0A4Y2L8N1</accession>
<name>A0A4Y2L8N1_ARAVE</name>
<dbReference type="AlphaFoldDB" id="A0A4Y2L8N1"/>
<protein>
    <submittedName>
        <fullName evidence="1">Uncharacterized protein</fullName>
    </submittedName>
</protein>
<dbReference type="EMBL" id="BGPR01005481">
    <property type="protein sequence ID" value="GBN10580.1"/>
    <property type="molecule type" value="Genomic_DNA"/>
</dbReference>
<reference evidence="1 2" key="1">
    <citation type="journal article" date="2019" name="Sci. Rep.">
        <title>Orb-weaving spider Araneus ventricosus genome elucidates the spidroin gene catalogue.</title>
        <authorList>
            <person name="Kono N."/>
            <person name="Nakamura H."/>
            <person name="Ohtoshi R."/>
            <person name="Moran D.A.P."/>
            <person name="Shinohara A."/>
            <person name="Yoshida Y."/>
            <person name="Fujiwara M."/>
            <person name="Mori M."/>
            <person name="Tomita M."/>
            <person name="Arakawa K."/>
        </authorList>
    </citation>
    <scope>NUCLEOTIDE SEQUENCE [LARGE SCALE GENOMIC DNA]</scope>
</reference>
<organism evidence="1 2">
    <name type="scientific">Araneus ventricosus</name>
    <name type="common">Orbweaver spider</name>
    <name type="synonym">Epeira ventricosa</name>
    <dbReference type="NCBI Taxonomy" id="182803"/>
    <lineage>
        <taxon>Eukaryota</taxon>
        <taxon>Metazoa</taxon>
        <taxon>Ecdysozoa</taxon>
        <taxon>Arthropoda</taxon>
        <taxon>Chelicerata</taxon>
        <taxon>Arachnida</taxon>
        <taxon>Araneae</taxon>
        <taxon>Araneomorphae</taxon>
        <taxon>Entelegynae</taxon>
        <taxon>Araneoidea</taxon>
        <taxon>Araneidae</taxon>
        <taxon>Araneus</taxon>
    </lineage>
</organism>
<proteinExistence type="predicted"/>